<dbReference type="Gene3D" id="3.30.70.260">
    <property type="match status" value="1"/>
</dbReference>
<proteinExistence type="inferred from homology"/>
<dbReference type="SUPFAM" id="SSF55021">
    <property type="entry name" value="ACT-like"/>
    <property type="match status" value="1"/>
</dbReference>
<keyword evidence="2 3" id="KW-0378">Hydrolase</keyword>
<dbReference type="CDD" id="cd08648">
    <property type="entry name" value="FMT_core_Formyl-FH4-Hydrolase_C"/>
    <property type="match status" value="1"/>
</dbReference>
<dbReference type="EC" id="3.5.1.10" evidence="3 4"/>
<dbReference type="InterPro" id="IPR036477">
    <property type="entry name" value="Formyl_transf_N_sf"/>
</dbReference>
<dbReference type="InterPro" id="IPR041729">
    <property type="entry name" value="Formyl-FH4-Hydrolase_C"/>
</dbReference>
<dbReference type="EMBL" id="JAZAQF010000078">
    <property type="protein sequence ID" value="MFG3818534.1"/>
    <property type="molecule type" value="Genomic_DNA"/>
</dbReference>
<accession>A0ABW7CBL4</accession>
<dbReference type="NCBIfam" id="TIGR00655">
    <property type="entry name" value="PurU"/>
    <property type="match status" value="1"/>
</dbReference>
<dbReference type="InterPro" id="IPR044074">
    <property type="entry name" value="PurU_ACT"/>
</dbReference>
<dbReference type="HAMAP" id="MF_01927">
    <property type="entry name" value="PurU"/>
    <property type="match status" value="1"/>
</dbReference>
<dbReference type="InterPro" id="IPR004810">
    <property type="entry name" value="PurU"/>
</dbReference>
<keyword evidence="3" id="KW-0658">Purine biosynthesis</keyword>
<dbReference type="PANTHER" id="PTHR42706:SF1">
    <property type="entry name" value="FORMYLTETRAHYDROFOLATE DEFORMYLASE 2, MITOCHONDRIAL"/>
    <property type="match status" value="1"/>
</dbReference>
<evidence type="ECO:0000259" key="5">
    <source>
        <dbReference type="PROSITE" id="PS51671"/>
    </source>
</evidence>
<dbReference type="Pfam" id="PF00551">
    <property type="entry name" value="Formyl_trans_N"/>
    <property type="match status" value="1"/>
</dbReference>
<evidence type="ECO:0000313" key="6">
    <source>
        <dbReference type="EMBL" id="MFG3818534.1"/>
    </source>
</evidence>
<dbReference type="PIRSF" id="PIRSF036480">
    <property type="entry name" value="FormyFH4_hydr"/>
    <property type="match status" value="1"/>
</dbReference>
<evidence type="ECO:0000256" key="2">
    <source>
        <dbReference type="ARBA" id="ARBA00022801"/>
    </source>
</evidence>
<dbReference type="Gene3D" id="3.40.50.170">
    <property type="entry name" value="Formyl transferase, N-terminal domain"/>
    <property type="match status" value="1"/>
</dbReference>
<evidence type="ECO:0000256" key="3">
    <source>
        <dbReference type="HAMAP-Rule" id="MF_01927"/>
    </source>
</evidence>
<dbReference type="NCBIfam" id="NF004684">
    <property type="entry name" value="PRK06027.1"/>
    <property type="match status" value="1"/>
</dbReference>
<organism evidence="6 7">
    <name type="scientific">Limnothrix redekei LRLZ20PSL1</name>
    <dbReference type="NCBI Taxonomy" id="3112953"/>
    <lineage>
        <taxon>Bacteria</taxon>
        <taxon>Bacillati</taxon>
        <taxon>Cyanobacteriota</taxon>
        <taxon>Cyanophyceae</taxon>
        <taxon>Pseudanabaenales</taxon>
        <taxon>Pseudanabaenaceae</taxon>
        <taxon>Limnothrix</taxon>
    </lineage>
</organism>
<dbReference type="InterPro" id="IPR002912">
    <property type="entry name" value="ACT_dom"/>
</dbReference>
<protein>
    <recommendedName>
        <fullName evidence="3 4">Formyltetrahydrofolate deformylase</fullName>
        <ecNumber evidence="3 4">3.5.1.10</ecNumber>
    </recommendedName>
    <alternativeName>
        <fullName evidence="3">Formyl-FH(4) hydrolase</fullName>
    </alternativeName>
</protein>
<dbReference type="CDD" id="cd04875">
    <property type="entry name" value="ACT_F4HF-DF"/>
    <property type="match status" value="1"/>
</dbReference>
<feature type="active site" evidence="3">
    <location>
        <position position="228"/>
    </location>
</feature>
<dbReference type="Proteomes" id="UP001604335">
    <property type="component" value="Unassembled WGS sequence"/>
</dbReference>
<comment type="caution">
    <text evidence="6">The sequence shown here is derived from an EMBL/GenBank/DDBJ whole genome shotgun (WGS) entry which is preliminary data.</text>
</comment>
<evidence type="ECO:0000256" key="4">
    <source>
        <dbReference type="NCBIfam" id="TIGR00655"/>
    </source>
</evidence>
<dbReference type="PANTHER" id="PTHR42706">
    <property type="entry name" value="FORMYLTETRAHYDROFOLATE DEFORMYLASE"/>
    <property type="match status" value="1"/>
</dbReference>
<dbReference type="PRINTS" id="PR01575">
    <property type="entry name" value="FFH4HYDRLASE"/>
</dbReference>
<comment type="catalytic activity">
    <reaction evidence="3">
        <text>(6R)-10-formyltetrahydrofolate + H2O = (6S)-5,6,7,8-tetrahydrofolate + formate + H(+)</text>
        <dbReference type="Rhea" id="RHEA:19833"/>
        <dbReference type="ChEBI" id="CHEBI:15377"/>
        <dbReference type="ChEBI" id="CHEBI:15378"/>
        <dbReference type="ChEBI" id="CHEBI:15740"/>
        <dbReference type="ChEBI" id="CHEBI:57453"/>
        <dbReference type="ChEBI" id="CHEBI:195366"/>
        <dbReference type="EC" id="3.5.1.10"/>
    </reaction>
</comment>
<comment type="function">
    <text evidence="3">Catalyzes the hydrolysis of 10-formyltetrahydrofolate (formyl-FH4) to formate and tetrahydrofolate (FH4).</text>
</comment>
<dbReference type="GO" id="GO:0008864">
    <property type="term" value="F:formyltetrahydrofolate deformylase activity"/>
    <property type="evidence" value="ECO:0007669"/>
    <property type="project" value="UniProtKB-EC"/>
</dbReference>
<name>A0ABW7CBL4_9CYAN</name>
<dbReference type="InterPro" id="IPR002376">
    <property type="entry name" value="Formyl_transf_N"/>
</dbReference>
<comment type="similarity">
    <text evidence="3">Belongs to the PurU family.</text>
</comment>
<sequence>MSLATATLLINCPDQRGLVAKIASFIDANGGNILHADQHQDPTANLFLSRVEWQLDGFNLPRDLIDPAFGAIAKPLGATWQLHFSDEVPRMAIWVSRQDHCLLDLLWRNKAGEIPAKIVLIISNHPDLAPIAQQFGIDYHHVPISKDTKAEAEAKQLELLREYQIDLVVLAKYMQILTPGFVAAFPNAINIHHSFLPAFPGANPYQRAHDRGVKVIGATAHYVTQDLDEGPIIEQDVSRVSHRDTVEDLVRKGKDLERVVLARAVRLHLQNRVLVYGNRTVVFE</sequence>
<dbReference type="PROSITE" id="PS51671">
    <property type="entry name" value="ACT"/>
    <property type="match status" value="1"/>
</dbReference>
<evidence type="ECO:0000256" key="1">
    <source>
        <dbReference type="ARBA" id="ARBA00022563"/>
    </source>
</evidence>
<keyword evidence="1 3" id="KW-0554">One-carbon metabolism</keyword>
<reference evidence="7" key="1">
    <citation type="journal article" date="2024" name="Algal Res.">
        <title>Biochemical, toxicological and genomic investigation of a high-biomass producing Limnothrix strain isolated from Italian shallow drinking water reservoir.</title>
        <authorList>
            <person name="Simonazzi M."/>
            <person name="Shishido T.K."/>
            <person name="Delbaje E."/>
            <person name="Wahlsten M."/>
            <person name="Fewer D.P."/>
            <person name="Sivonen K."/>
            <person name="Pezzolesi L."/>
            <person name="Pistocchi R."/>
        </authorList>
    </citation>
    <scope>NUCLEOTIDE SEQUENCE [LARGE SCALE GENOMIC DNA]</scope>
    <source>
        <strain evidence="7">LRLZ20PSL1</strain>
    </source>
</reference>
<comment type="pathway">
    <text evidence="3">Purine metabolism; IMP biosynthesis via de novo pathway; formate from 10-formyl-5,6,7,8-tetrahydrofolate: step 1/1.</text>
</comment>
<dbReference type="Pfam" id="PF01842">
    <property type="entry name" value="ACT"/>
    <property type="match status" value="1"/>
</dbReference>
<keyword evidence="7" id="KW-1185">Reference proteome</keyword>
<dbReference type="InterPro" id="IPR045865">
    <property type="entry name" value="ACT-like_dom_sf"/>
</dbReference>
<gene>
    <name evidence="3 6" type="primary">purU</name>
    <name evidence="6" type="ORF">VPK24_12860</name>
</gene>
<feature type="domain" description="ACT" evidence="5">
    <location>
        <begin position="7"/>
        <end position="87"/>
    </location>
</feature>
<dbReference type="RefSeq" id="WP_099534156.1">
    <property type="nucleotide sequence ID" value="NZ_JAZAQF010000078.1"/>
</dbReference>
<dbReference type="SUPFAM" id="SSF53328">
    <property type="entry name" value="Formyltransferase"/>
    <property type="match status" value="1"/>
</dbReference>
<evidence type="ECO:0000313" key="7">
    <source>
        <dbReference type="Proteomes" id="UP001604335"/>
    </source>
</evidence>